<evidence type="ECO:0000313" key="4">
    <source>
        <dbReference type="Proteomes" id="UP001202922"/>
    </source>
</evidence>
<dbReference type="InterPro" id="IPR011032">
    <property type="entry name" value="GroES-like_sf"/>
</dbReference>
<dbReference type="Pfam" id="PF08240">
    <property type="entry name" value="ADH_N"/>
    <property type="match status" value="1"/>
</dbReference>
<dbReference type="PANTHER" id="PTHR44154">
    <property type="entry name" value="QUINONE OXIDOREDUCTASE"/>
    <property type="match status" value="1"/>
</dbReference>
<gene>
    <name evidence="3" type="ORF">L0M17_21520</name>
</gene>
<dbReference type="CDD" id="cd08253">
    <property type="entry name" value="zeta_crystallin"/>
    <property type="match status" value="1"/>
</dbReference>
<evidence type="ECO:0000256" key="1">
    <source>
        <dbReference type="ARBA" id="ARBA00022857"/>
    </source>
</evidence>
<dbReference type="InterPro" id="IPR020843">
    <property type="entry name" value="ER"/>
</dbReference>
<dbReference type="RefSeq" id="WP_241056681.1">
    <property type="nucleotide sequence ID" value="NZ_JAKZBV010000002.1"/>
</dbReference>
<dbReference type="Gene3D" id="3.90.180.10">
    <property type="entry name" value="Medium-chain alcohol dehydrogenases, catalytic domain"/>
    <property type="match status" value="1"/>
</dbReference>
<proteinExistence type="predicted"/>
<dbReference type="Pfam" id="PF00107">
    <property type="entry name" value="ADH_zinc_N"/>
    <property type="match status" value="1"/>
</dbReference>
<dbReference type="SMART" id="SM00829">
    <property type="entry name" value="PKS_ER"/>
    <property type="match status" value="1"/>
</dbReference>
<protein>
    <submittedName>
        <fullName evidence="3">NADPH:quinone reductase</fullName>
    </submittedName>
</protein>
<dbReference type="Gene3D" id="3.40.50.720">
    <property type="entry name" value="NAD(P)-binding Rossmann-like Domain"/>
    <property type="match status" value="1"/>
</dbReference>
<dbReference type="SUPFAM" id="SSF51735">
    <property type="entry name" value="NAD(P)-binding Rossmann-fold domains"/>
    <property type="match status" value="1"/>
</dbReference>
<name>A0ABS9U731_9MICC</name>
<dbReference type="InterPro" id="IPR013154">
    <property type="entry name" value="ADH-like_N"/>
</dbReference>
<dbReference type="InterPro" id="IPR013149">
    <property type="entry name" value="ADH-like_C"/>
</dbReference>
<feature type="domain" description="Enoyl reductase (ER)" evidence="2">
    <location>
        <begin position="10"/>
        <end position="320"/>
    </location>
</feature>
<dbReference type="InterPro" id="IPR051603">
    <property type="entry name" value="Zinc-ADH_QOR/CCCR"/>
</dbReference>
<evidence type="ECO:0000259" key="2">
    <source>
        <dbReference type="SMART" id="SM00829"/>
    </source>
</evidence>
<dbReference type="InterPro" id="IPR036291">
    <property type="entry name" value="NAD(P)-bd_dom_sf"/>
</dbReference>
<sequence length="324" mass="33539">MRAAYVRGLGGPDAIEVGELPVPDPGPTEALVRAEALAVDRVDAFVRSGAYRTPTPFPFVIGRDVVGVVEQAGEGSGFAEGERVWSNSLGHGGRQGSFAQFCLVPGERLYRLPEGVDPWSAVGVLHTGATAALGLFRRARLRPGDTVFIAGAGGGVGSAAVQLAAAAGLRVLASCSGQDAGWCRSCGAGTVLDYRDPEMPARLALAAPEGIDLWWDQSGRQDLDAAPGLLRTGATVLVTAGIAAWARIPLGALYTKDVRLVGFAISNASAAELADAALVVNRALSADRLRFRTAATLGLSESRHAHELLEAGGLKGRILIDPSV</sequence>
<keyword evidence="1" id="KW-0521">NADP</keyword>
<accession>A0ABS9U731</accession>
<organism evidence="3 4">
    <name type="scientific">Sinomonas terrae</name>
    <dbReference type="NCBI Taxonomy" id="2908838"/>
    <lineage>
        <taxon>Bacteria</taxon>
        <taxon>Bacillati</taxon>
        <taxon>Actinomycetota</taxon>
        <taxon>Actinomycetes</taxon>
        <taxon>Micrococcales</taxon>
        <taxon>Micrococcaceae</taxon>
        <taxon>Sinomonas</taxon>
    </lineage>
</organism>
<keyword evidence="4" id="KW-1185">Reference proteome</keyword>
<dbReference type="Proteomes" id="UP001202922">
    <property type="component" value="Unassembled WGS sequence"/>
</dbReference>
<reference evidence="3 4" key="1">
    <citation type="submission" date="2022-03" db="EMBL/GenBank/DDBJ databases">
        <title>Sinomonas sp. isolated from a soil.</title>
        <authorList>
            <person name="Han J."/>
            <person name="Kim D.-U."/>
        </authorList>
    </citation>
    <scope>NUCLEOTIDE SEQUENCE [LARGE SCALE GENOMIC DNA]</scope>
    <source>
        <strain evidence="3 4">5-5</strain>
    </source>
</reference>
<evidence type="ECO:0000313" key="3">
    <source>
        <dbReference type="EMBL" id="MCH6472508.1"/>
    </source>
</evidence>
<dbReference type="PANTHER" id="PTHR44154:SF1">
    <property type="entry name" value="QUINONE OXIDOREDUCTASE"/>
    <property type="match status" value="1"/>
</dbReference>
<dbReference type="SUPFAM" id="SSF50129">
    <property type="entry name" value="GroES-like"/>
    <property type="match status" value="1"/>
</dbReference>
<dbReference type="EMBL" id="JAKZBV010000002">
    <property type="protein sequence ID" value="MCH6472508.1"/>
    <property type="molecule type" value="Genomic_DNA"/>
</dbReference>
<comment type="caution">
    <text evidence="3">The sequence shown here is derived from an EMBL/GenBank/DDBJ whole genome shotgun (WGS) entry which is preliminary data.</text>
</comment>